<dbReference type="EMBL" id="JAAXOO010000005">
    <property type="protein sequence ID" value="NKY35362.1"/>
    <property type="molecule type" value="Genomic_DNA"/>
</dbReference>
<proteinExistence type="predicted"/>
<feature type="domain" description="Low molecular weight protein antigen 6 PH" evidence="3">
    <location>
        <begin position="80"/>
        <end position="150"/>
    </location>
</feature>
<keyword evidence="2" id="KW-1133">Transmembrane helix</keyword>
<organism evidence="4 5">
    <name type="scientific">Nocardia speluncae</name>
    <dbReference type="NCBI Taxonomy" id="419477"/>
    <lineage>
        <taxon>Bacteria</taxon>
        <taxon>Bacillati</taxon>
        <taxon>Actinomycetota</taxon>
        <taxon>Actinomycetes</taxon>
        <taxon>Mycobacteriales</taxon>
        <taxon>Nocardiaceae</taxon>
        <taxon>Nocardia</taxon>
    </lineage>
</organism>
<reference evidence="4 5" key="1">
    <citation type="submission" date="2020-04" db="EMBL/GenBank/DDBJ databases">
        <title>MicrobeNet Type strains.</title>
        <authorList>
            <person name="Nicholson A.C."/>
        </authorList>
    </citation>
    <scope>NUCLEOTIDE SEQUENCE [LARGE SCALE GENOMIC DNA]</scope>
    <source>
        <strain evidence="4 5">DSM 45078</strain>
    </source>
</reference>
<name>A0A846XH94_9NOCA</name>
<evidence type="ECO:0000256" key="1">
    <source>
        <dbReference type="SAM" id="MobiDB-lite"/>
    </source>
</evidence>
<feature type="region of interest" description="Disordered" evidence="1">
    <location>
        <begin position="1"/>
        <end position="31"/>
    </location>
</feature>
<feature type="region of interest" description="Disordered" evidence="1">
    <location>
        <begin position="148"/>
        <end position="210"/>
    </location>
</feature>
<accession>A0A846XH94</accession>
<protein>
    <submittedName>
        <fullName evidence="4">PH domain-containing protein</fullName>
    </submittedName>
</protein>
<feature type="transmembrane region" description="Helical" evidence="2">
    <location>
        <begin position="41"/>
        <end position="57"/>
    </location>
</feature>
<feature type="compositionally biased region" description="Basic and acidic residues" evidence="1">
    <location>
        <begin position="192"/>
        <end position="210"/>
    </location>
</feature>
<gene>
    <name evidence="4" type="ORF">HGA13_20145</name>
</gene>
<sequence length="210" mass="22141">MSSPHQSVPPPESSHIPAAAEVTGGDTAPPGPTRVIRMTRLSFLGVVILAMCVFFPIVGWPAALFWLALIPIATVVWILRTQTKVSPNGLDLRSMFSSRHIDWEQLKGISIPKRGYVRAHLADDTEVPLPAVSYDRLRDLVDASGGRIPDPFALPDSDAADDSGAESTGEDSGDADTDSGDAETGKNTRSAEAADHSPAADDGKDSPATG</sequence>
<dbReference type="Proteomes" id="UP000565715">
    <property type="component" value="Unassembled WGS sequence"/>
</dbReference>
<comment type="caution">
    <text evidence="4">The sequence shown here is derived from an EMBL/GenBank/DDBJ whole genome shotgun (WGS) entry which is preliminary data.</text>
</comment>
<dbReference type="Pfam" id="PF10756">
    <property type="entry name" value="bPH_6"/>
    <property type="match status" value="1"/>
</dbReference>
<keyword evidence="5" id="KW-1185">Reference proteome</keyword>
<evidence type="ECO:0000256" key="2">
    <source>
        <dbReference type="SAM" id="Phobius"/>
    </source>
</evidence>
<keyword evidence="2" id="KW-0812">Transmembrane</keyword>
<dbReference type="InterPro" id="IPR019692">
    <property type="entry name" value="CFP-6_PH"/>
</dbReference>
<keyword evidence="2" id="KW-0472">Membrane</keyword>
<dbReference type="RefSeq" id="WP_168443480.1">
    <property type="nucleotide sequence ID" value="NZ_JAAXOO010000005.1"/>
</dbReference>
<evidence type="ECO:0000259" key="3">
    <source>
        <dbReference type="Pfam" id="PF10756"/>
    </source>
</evidence>
<dbReference type="AlphaFoldDB" id="A0A846XH94"/>
<feature type="compositionally biased region" description="Acidic residues" evidence="1">
    <location>
        <begin position="158"/>
        <end position="181"/>
    </location>
</feature>
<evidence type="ECO:0000313" key="5">
    <source>
        <dbReference type="Proteomes" id="UP000565715"/>
    </source>
</evidence>
<evidence type="ECO:0000313" key="4">
    <source>
        <dbReference type="EMBL" id="NKY35362.1"/>
    </source>
</evidence>
<feature type="transmembrane region" description="Helical" evidence="2">
    <location>
        <begin position="63"/>
        <end position="79"/>
    </location>
</feature>